<evidence type="ECO:0008006" key="3">
    <source>
        <dbReference type="Google" id="ProtNLM"/>
    </source>
</evidence>
<gene>
    <name evidence="1" type="ORF">SAMN02910411_1532</name>
</gene>
<sequence>MIINSKGINRLKRIIAVIITLCIFVFNGCSQLNHGRELQDKNEVQTERQDSSKLDEISVDVKNNTYTYDECGPEPRSTTMYILIDYYELEGACLSSPFLEDREDFFSTINEDYDKRKVQFEEYIKSDLYKEKDVVEGMNSEKHICKEYIERNDKLLYSSIVSISETYGGNWMGGYRSFNYDFQKQENIDLSDVVIDYTVFKKTVIEELNSNPPEIQYVEDYSYYEYLLYNAYYGQDDYEEQVAWTLDKNGLTLYFGTSQIGCEYIYTIPYTSENINPYYMLLSDEEYDSEFYFDNNNISRSPMDFAN</sequence>
<evidence type="ECO:0000313" key="1">
    <source>
        <dbReference type="EMBL" id="SOB98751.1"/>
    </source>
</evidence>
<evidence type="ECO:0000313" key="2">
    <source>
        <dbReference type="Proteomes" id="UP000219563"/>
    </source>
</evidence>
<name>A0A285RWT1_9FIRM</name>
<dbReference type="AlphaFoldDB" id="A0A285RWT1"/>
<dbReference type="Proteomes" id="UP000219563">
    <property type="component" value="Unassembled WGS sequence"/>
</dbReference>
<proteinExistence type="predicted"/>
<organism evidence="1 2">
    <name type="scientific">Pseudobutyrivibrio ruminis DSM 9787</name>
    <dbReference type="NCBI Taxonomy" id="1123011"/>
    <lineage>
        <taxon>Bacteria</taxon>
        <taxon>Bacillati</taxon>
        <taxon>Bacillota</taxon>
        <taxon>Clostridia</taxon>
        <taxon>Lachnospirales</taxon>
        <taxon>Lachnospiraceae</taxon>
        <taxon>Pseudobutyrivibrio</taxon>
    </lineage>
</organism>
<protein>
    <recommendedName>
        <fullName evidence="3">Deacetylase PdaC domain-containing protein</fullName>
    </recommendedName>
</protein>
<accession>A0A285RWT1</accession>
<dbReference type="EMBL" id="OBMR01000004">
    <property type="protein sequence ID" value="SOB98751.1"/>
    <property type="molecule type" value="Genomic_DNA"/>
</dbReference>
<reference evidence="1 2" key="1">
    <citation type="submission" date="2017-08" db="EMBL/GenBank/DDBJ databases">
        <authorList>
            <person name="de Groot N.N."/>
        </authorList>
    </citation>
    <scope>NUCLEOTIDE SEQUENCE [LARGE SCALE GENOMIC DNA]</scope>
    <source>
        <strain evidence="1 2">DSM 9787</strain>
    </source>
</reference>